<feature type="compositionally biased region" description="Basic and acidic residues" evidence="2">
    <location>
        <begin position="538"/>
        <end position="556"/>
    </location>
</feature>
<dbReference type="InterPro" id="IPR011022">
    <property type="entry name" value="Arrestin_C-like"/>
</dbReference>
<feature type="non-terminal residue" evidence="4">
    <location>
        <position position="1"/>
    </location>
</feature>
<dbReference type="Proteomes" id="UP000286415">
    <property type="component" value="Unassembled WGS sequence"/>
</dbReference>
<comment type="similarity">
    <text evidence="1">Belongs to the arrestin family.</text>
</comment>
<organism evidence="4 5">
    <name type="scientific">Clonorchis sinensis</name>
    <name type="common">Chinese liver fluke</name>
    <dbReference type="NCBI Taxonomy" id="79923"/>
    <lineage>
        <taxon>Eukaryota</taxon>
        <taxon>Metazoa</taxon>
        <taxon>Spiralia</taxon>
        <taxon>Lophotrochozoa</taxon>
        <taxon>Platyhelminthes</taxon>
        <taxon>Trematoda</taxon>
        <taxon>Digenea</taxon>
        <taxon>Opisthorchiida</taxon>
        <taxon>Opisthorchiata</taxon>
        <taxon>Opisthorchiidae</taxon>
        <taxon>Clonorchis</taxon>
    </lineage>
</organism>
<dbReference type="InterPro" id="IPR014752">
    <property type="entry name" value="Arrestin-like_C"/>
</dbReference>
<feature type="domain" description="Arrestin C-terminal-like" evidence="3">
    <location>
        <begin position="373"/>
        <end position="627"/>
    </location>
</feature>
<dbReference type="GO" id="GO:0005737">
    <property type="term" value="C:cytoplasm"/>
    <property type="evidence" value="ECO:0007669"/>
    <property type="project" value="TreeGrafter"/>
</dbReference>
<dbReference type="EMBL" id="NIRI02000042">
    <property type="protein sequence ID" value="KAG5449293.1"/>
    <property type="molecule type" value="Genomic_DNA"/>
</dbReference>
<dbReference type="InterPro" id="IPR014756">
    <property type="entry name" value="Ig_E-set"/>
</dbReference>
<comment type="caution">
    <text evidence="4">The sequence shown here is derived from an EMBL/GenBank/DDBJ whole genome shotgun (WGS) entry which is preliminary data.</text>
</comment>
<sequence>SSLLSHVYIKPFSLKTIRQSEPHSRPAKAYRPVRTSHLTMRYANHVRTADNQYSKRFKIIGFGFCGESVVAAESTTMPSPKGSPKKSPKKGGRSSPGRGGKLTAEEYAELERKYFARKRYDTMDAVFVQKSPPISLYVRSIHLYEIWNRLPPYEQFCNSNTNDNRKSPKSAKSSPKKSPKKGGAANQKVVDEEAPKPEYEPAIITGVVAVHKSRITNEKKLYVEVTARFRYVGHSRVPPFPDNVSSDCQCYREVTLLYPINFDIEMKISEFNQQLIFKLRNSLGRGYRFFPFYFDITRRPDSLFFTRPYYPDYSSGLFWKLRTYIAREENCSSLPEEEISMEFFKYTICPALSPSSLRPAPPVEYKRFATAEDTGDLILQAQLERDIYYHGQEIKVKIQIENNSARHVVHSIAVFVEQTYRLFHQFPHDSSIPLGEVLLKAGEAGLPINPKNRNWNREVLVKPGYDATKYNLAIDGRMPVDNKIFLASSTVIMMGKQVPVITTEEPEKKQPSPKGSPKERKNSPKGKSPPKSKKSPKRDKSPDKGTQKASPEKAPETEELPPEEPRTIVTMTEVNTLTNKQSCRSAAVAYDVVVRLNIKTPTGDEAGHPMIKDKRSAVAFFLCLAAMPTERGMRAGILPGYPSLDRASQGAEVGFKPRTFRSVSWRLNRRAISSYTLETKGTVGVPEEKSAFFKSLLGRASKSKVLGWALQTNCLLGMNNWFATLHLPTLKHAPFPSRLGQPGSIPALVLPSGGMAARHRKLNGFLTDNVVASLLCLPGFTVAAHSETYMVYDNVSGQLIFKTGRNSSPRLKQHCLISSASADLTARCHRLTSGIVQTCGDLLSVRTDIRQSGRWKSPEHEDDKFVTLGDLSAHHLPGYLPVHYAVLYNEKSDLEQANGQNPHKCSETVDNLVLIRVIGNVLIEKNPSALTSFRRLAAILPERSTRAGILSGCPSLDRGSREAEVRFEPRTFRSVNPRSNHLSYLAVAELATTERK</sequence>
<evidence type="ECO:0000313" key="4">
    <source>
        <dbReference type="EMBL" id="KAG5449293.1"/>
    </source>
</evidence>
<dbReference type="GO" id="GO:0002031">
    <property type="term" value="P:G protein-coupled receptor internalization"/>
    <property type="evidence" value="ECO:0007669"/>
    <property type="project" value="TreeGrafter"/>
</dbReference>
<evidence type="ECO:0000313" key="5">
    <source>
        <dbReference type="Proteomes" id="UP000286415"/>
    </source>
</evidence>
<keyword evidence="5" id="KW-1185">Reference proteome</keyword>
<dbReference type="SMART" id="SM01017">
    <property type="entry name" value="Arrestin_C"/>
    <property type="match status" value="1"/>
</dbReference>
<dbReference type="InterPro" id="IPR000698">
    <property type="entry name" value="Arrestin"/>
</dbReference>
<gene>
    <name evidence="4" type="ORF">CSKR_100619</name>
</gene>
<proteinExistence type="inferred from homology"/>
<feature type="region of interest" description="Disordered" evidence="2">
    <location>
        <begin position="158"/>
        <end position="192"/>
    </location>
</feature>
<dbReference type="GO" id="GO:0001664">
    <property type="term" value="F:G protein-coupled receptor binding"/>
    <property type="evidence" value="ECO:0007669"/>
    <property type="project" value="TreeGrafter"/>
</dbReference>
<dbReference type="Gene3D" id="2.60.40.640">
    <property type="match status" value="1"/>
</dbReference>
<evidence type="ECO:0000256" key="1">
    <source>
        <dbReference type="ARBA" id="ARBA00005298"/>
    </source>
</evidence>
<reference evidence="4 5" key="1">
    <citation type="journal article" date="2018" name="Biotechnol. Adv.">
        <title>Improved genomic resources and new bioinformatic workflow for the carcinogenic parasite Clonorchis sinensis: Biotechnological implications.</title>
        <authorList>
            <person name="Wang D."/>
            <person name="Korhonen P.K."/>
            <person name="Gasser R.B."/>
            <person name="Young N.D."/>
        </authorList>
    </citation>
    <scope>NUCLEOTIDE SEQUENCE [LARGE SCALE GENOMIC DNA]</scope>
    <source>
        <strain evidence="4">Cs-k2</strain>
    </source>
</reference>
<accession>A0A8T1MJH5</accession>
<feature type="compositionally biased region" description="Basic residues" evidence="2">
    <location>
        <begin position="83"/>
        <end position="92"/>
    </location>
</feature>
<feature type="compositionally biased region" description="Basic and acidic residues" evidence="2">
    <location>
        <begin position="505"/>
        <end position="522"/>
    </location>
</feature>
<feature type="region of interest" description="Disordered" evidence="2">
    <location>
        <begin position="501"/>
        <end position="568"/>
    </location>
</feature>
<name>A0A8T1MJH5_CLOSI</name>
<reference evidence="4 5" key="2">
    <citation type="journal article" date="2021" name="Genomics">
        <title>High-quality reference genome for Clonorchis sinensis.</title>
        <authorList>
            <person name="Young N.D."/>
            <person name="Stroehlein A.J."/>
            <person name="Kinkar L."/>
            <person name="Wang T."/>
            <person name="Sohn W.M."/>
            <person name="Chang B.C.H."/>
            <person name="Kaur P."/>
            <person name="Weisz D."/>
            <person name="Dudchenko O."/>
            <person name="Aiden E.L."/>
            <person name="Korhonen P.K."/>
            <person name="Gasser R.B."/>
        </authorList>
    </citation>
    <scope>NUCLEOTIDE SEQUENCE [LARGE SCALE GENOMIC DNA]</scope>
    <source>
        <strain evidence="4">Cs-k2</strain>
    </source>
</reference>
<dbReference type="GO" id="GO:0007165">
    <property type="term" value="P:signal transduction"/>
    <property type="evidence" value="ECO:0007669"/>
    <property type="project" value="InterPro"/>
</dbReference>
<dbReference type="PANTHER" id="PTHR11792">
    <property type="entry name" value="ARRESTIN"/>
    <property type="match status" value="1"/>
</dbReference>
<evidence type="ECO:0000256" key="2">
    <source>
        <dbReference type="SAM" id="MobiDB-lite"/>
    </source>
</evidence>
<feature type="region of interest" description="Disordered" evidence="2">
    <location>
        <begin position="73"/>
        <end position="103"/>
    </location>
</feature>
<dbReference type="OrthoDB" id="6242029at2759"/>
<protein>
    <submittedName>
        <fullName evidence="4">Arsenicals resistance</fullName>
    </submittedName>
</protein>
<dbReference type="AlphaFoldDB" id="A0A8T1MJH5"/>
<dbReference type="PANTHER" id="PTHR11792:SF17">
    <property type="entry name" value="KURTZ ARRESTIN"/>
    <property type="match status" value="1"/>
</dbReference>
<evidence type="ECO:0000259" key="3">
    <source>
        <dbReference type="SMART" id="SM01017"/>
    </source>
</evidence>
<dbReference type="SUPFAM" id="SSF81296">
    <property type="entry name" value="E set domains"/>
    <property type="match status" value="1"/>
</dbReference>
<feature type="compositionally biased region" description="Basic residues" evidence="2">
    <location>
        <begin position="528"/>
        <end position="537"/>
    </location>
</feature>